<dbReference type="Gramene" id="EOY14332">
    <property type="protein sequence ID" value="EOY14332"/>
    <property type="gene ID" value="TCM_033712"/>
</dbReference>
<accession>A0A061FC90</accession>
<protein>
    <submittedName>
        <fullName evidence="1">Uncharacterized protein</fullName>
    </submittedName>
</protein>
<organism evidence="1 2">
    <name type="scientific">Theobroma cacao</name>
    <name type="common">Cacao</name>
    <name type="synonym">Cocoa</name>
    <dbReference type="NCBI Taxonomy" id="3641"/>
    <lineage>
        <taxon>Eukaryota</taxon>
        <taxon>Viridiplantae</taxon>
        <taxon>Streptophyta</taxon>
        <taxon>Embryophyta</taxon>
        <taxon>Tracheophyta</taxon>
        <taxon>Spermatophyta</taxon>
        <taxon>Magnoliopsida</taxon>
        <taxon>eudicotyledons</taxon>
        <taxon>Gunneridae</taxon>
        <taxon>Pentapetalae</taxon>
        <taxon>rosids</taxon>
        <taxon>malvids</taxon>
        <taxon>Malvales</taxon>
        <taxon>Malvaceae</taxon>
        <taxon>Byttnerioideae</taxon>
        <taxon>Theobroma</taxon>
    </lineage>
</organism>
<dbReference type="InParanoid" id="A0A061FC90"/>
<evidence type="ECO:0000313" key="2">
    <source>
        <dbReference type="Proteomes" id="UP000026915"/>
    </source>
</evidence>
<dbReference type="HOGENOM" id="CLU_1941901_0_0_1"/>
<dbReference type="Gene3D" id="3.60.10.10">
    <property type="entry name" value="Endonuclease/exonuclease/phosphatase"/>
    <property type="match status" value="1"/>
</dbReference>
<dbReference type="InterPro" id="IPR036691">
    <property type="entry name" value="Endo/exonu/phosph_ase_sf"/>
</dbReference>
<dbReference type="SUPFAM" id="SSF56219">
    <property type="entry name" value="DNase I-like"/>
    <property type="match status" value="1"/>
</dbReference>
<dbReference type="Proteomes" id="UP000026915">
    <property type="component" value="Chromosome 7"/>
</dbReference>
<keyword evidence="2" id="KW-1185">Reference proteome</keyword>
<name>A0A061FC90_THECC</name>
<gene>
    <name evidence="1" type="ORF">TCM_033712</name>
</gene>
<evidence type="ECO:0000313" key="1">
    <source>
        <dbReference type="EMBL" id="EOY14332.1"/>
    </source>
</evidence>
<dbReference type="EMBL" id="CM001885">
    <property type="protein sequence ID" value="EOY14332.1"/>
    <property type="molecule type" value="Genomic_DNA"/>
</dbReference>
<sequence length="130" mass="15444">MMIGKRRKKNKECRFINVYTLSNDLARRNLWDELIMIIRENEVLWCLGGDFNIVKLENERIGRGNVSRLATPFREFIVEMALVDLPLIREKYMCCGFREGCVFSRLDCFLIDMERLQSEQKLILKCLLSF</sequence>
<reference evidence="1 2" key="1">
    <citation type="journal article" date="2013" name="Genome Biol.">
        <title>The genome sequence of the most widely cultivated cacao type and its use to identify candidate genes regulating pod color.</title>
        <authorList>
            <person name="Motamayor J.C."/>
            <person name="Mockaitis K."/>
            <person name="Schmutz J."/>
            <person name="Haiminen N."/>
            <person name="Iii D.L."/>
            <person name="Cornejo O."/>
            <person name="Findley S.D."/>
            <person name="Zheng P."/>
            <person name="Utro F."/>
            <person name="Royaert S."/>
            <person name="Saski C."/>
            <person name="Jenkins J."/>
            <person name="Podicheti R."/>
            <person name="Zhao M."/>
            <person name="Scheffler B.E."/>
            <person name="Stack J.C."/>
            <person name="Feltus F.A."/>
            <person name="Mustiga G.M."/>
            <person name="Amores F."/>
            <person name="Phillips W."/>
            <person name="Marelli J.P."/>
            <person name="May G.D."/>
            <person name="Shapiro H."/>
            <person name="Ma J."/>
            <person name="Bustamante C.D."/>
            <person name="Schnell R.J."/>
            <person name="Main D."/>
            <person name="Gilbert D."/>
            <person name="Parida L."/>
            <person name="Kuhn D.N."/>
        </authorList>
    </citation>
    <scope>NUCLEOTIDE SEQUENCE [LARGE SCALE GENOMIC DNA]</scope>
    <source>
        <strain evidence="2">cv. Matina 1-6</strain>
    </source>
</reference>
<proteinExistence type="predicted"/>
<dbReference type="AlphaFoldDB" id="A0A061FC90"/>